<organism evidence="1 2">
    <name type="scientific">Candidatus Nitrospira allomarina</name>
    <dbReference type="NCBI Taxonomy" id="3020900"/>
    <lineage>
        <taxon>Bacteria</taxon>
        <taxon>Pseudomonadati</taxon>
        <taxon>Nitrospirota</taxon>
        <taxon>Nitrospiria</taxon>
        <taxon>Nitrospirales</taxon>
        <taxon>Nitrospiraceae</taxon>
        <taxon>Nitrospira</taxon>
    </lineage>
</organism>
<name>A0AA96GC91_9BACT</name>
<reference evidence="1 2" key="1">
    <citation type="submission" date="2023-01" db="EMBL/GenBank/DDBJ databases">
        <title>Cultivation and genomic characterization of new, ubiquitous marine nitrite-oxidizing bacteria from the Nitrospirales.</title>
        <authorList>
            <person name="Mueller A.J."/>
            <person name="Daebeler A."/>
            <person name="Herbold C.W."/>
            <person name="Kirkegaard R.H."/>
            <person name="Daims H."/>
        </authorList>
    </citation>
    <scope>NUCLEOTIDE SEQUENCE [LARGE SCALE GENOMIC DNA]</scope>
    <source>
        <strain evidence="1 2">VA</strain>
    </source>
</reference>
<dbReference type="Proteomes" id="UP001302719">
    <property type="component" value="Chromosome"/>
</dbReference>
<evidence type="ECO:0008006" key="3">
    <source>
        <dbReference type="Google" id="ProtNLM"/>
    </source>
</evidence>
<accession>A0AA96GC91</accession>
<dbReference type="RefSeq" id="WP_312644954.1">
    <property type="nucleotide sequence ID" value="NZ_CP116967.1"/>
</dbReference>
<keyword evidence="2" id="KW-1185">Reference proteome</keyword>
<evidence type="ECO:0000313" key="2">
    <source>
        <dbReference type="Proteomes" id="UP001302719"/>
    </source>
</evidence>
<evidence type="ECO:0000313" key="1">
    <source>
        <dbReference type="EMBL" id="WNM58742.1"/>
    </source>
</evidence>
<dbReference type="AlphaFoldDB" id="A0AA96GC91"/>
<dbReference type="KEGG" id="nall:PP769_02950"/>
<protein>
    <recommendedName>
        <fullName evidence="3">Tetratricopeptide repeat protein</fullName>
    </recommendedName>
</protein>
<proteinExistence type="predicted"/>
<dbReference type="EMBL" id="CP116967">
    <property type="protein sequence ID" value="WNM58742.1"/>
    <property type="molecule type" value="Genomic_DNA"/>
</dbReference>
<sequence>MKVLRILILLGIVFGLGYYTGQKPDEVKQRLRDLSGQVLENTIGYDQKINLQRQMLAAKDGFLEGRAYLLDHHFKEASEEFERALHHLDQAVELDPQGPMAQKIKNVKQKIREAQLSLAQGHSLPPHMLDDLRQELQSVMP</sequence>
<gene>
    <name evidence="1" type="ORF">PP769_02950</name>
</gene>